<evidence type="ECO:0000256" key="1">
    <source>
        <dbReference type="SAM" id="MobiDB-lite"/>
    </source>
</evidence>
<dbReference type="Proteomes" id="UP000479710">
    <property type="component" value="Unassembled WGS sequence"/>
</dbReference>
<sequence length="63" mass="6183">MTLAPACLAERGGIQMGSTAGVDGEREFGGGGPRARVAGDRGAALARGRLGQARRLASGGGDD</sequence>
<name>A0A6G1BMM6_9ORYZ</name>
<proteinExistence type="predicted"/>
<keyword evidence="3" id="KW-1185">Reference proteome</keyword>
<dbReference type="AlphaFoldDB" id="A0A6G1BMM6"/>
<accession>A0A6G1BMM6</accession>
<evidence type="ECO:0000313" key="2">
    <source>
        <dbReference type="EMBL" id="KAF0889024.1"/>
    </source>
</evidence>
<evidence type="ECO:0000313" key="3">
    <source>
        <dbReference type="Proteomes" id="UP000479710"/>
    </source>
</evidence>
<feature type="region of interest" description="Disordered" evidence="1">
    <location>
        <begin position="16"/>
        <end position="40"/>
    </location>
</feature>
<comment type="caution">
    <text evidence="2">The sequence shown here is derived from an EMBL/GenBank/DDBJ whole genome shotgun (WGS) entry which is preliminary data.</text>
</comment>
<gene>
    <name evidence="2" type="ORF">E2562_021080</name>
</gene>
<protein>
    <submittedName>
        <fullName evidence="2">Uncharacterized protein</fullName>
    </submittedName>
</protein>
<organism evidence="2 3">
    <name type="scientific">Oryza meyeriana var. granulata</name>
    <dbReference type="NCBI Taxonomy" id="110450"/>
    <lineage>
        <taxon>Eukaryota</taxon>
        <taxon>Viridiplantae</taxon>
        <taxon>Streptophyta</taxon>
        <taxon>Embryophyta</taxon>
        <taxon>Tracheophyta</taxon>
        <taxon>Spermatophyta</taxon>
        <taxon>Magnoliopsida</taxon>
        <taxon>Liliopsida</taxon>
        <taxon>Poales</taxon>
        <taxon>Poaceae</taxon>
        <taxon>BOP clade</taxon>
        <taxon>Oryzoideae</taxon>
        <taxon>Oryzeae</taxon>
        <taxon>Oryzinae</taxon>
        <taxon>Oryza</taxon>
        <taxon>Oryza meyeriana</taxon>
    </lineage>
</organism>
<dbReference type="EMBL" id="SPHZ02000012">
    <property type="protein sequence ID" value="KAF0889024.1"/>
    <property type="molecule type" value="Genomic_DNA"/>
</dbReference>
<reference evidence="2 3" key="1">
    <citation type="submission" date="2019-11" db="EMBL/GenBank/DDBJ databases">
        <title>Whole genome sequence of Oryza granulata.</title>
        <authorList>
            <person name="Li W."/>
        </authorList>
    </citation>
    <scope>NUCLEOTIDE SEQUENCE [LARGE SCALE GENOMIC DNA]</scope>
    <source>
        <strain evidence="3">cv. Menghai</strain>
        <tissue evidence="2">Leaf</tissue>
    </source>
</reference>